<reference evidence="2 3" key="1">
    <citation type="submission" date="2024-01" db="EMBL/GenBank/DDBJ databases">
        <title>Genome insights into Plantactinospora veratri sp. nov.</title>
        <authorList>
            <person name="Wang L."/>
        </authorList>
    </citation>
    <scope>NUCLEOTIDE SEQUENCE [LARGE SCALE GENOMIC DNA]</scope>
    <source>
        <strain evidence="2 3">NEAU-FHS4</strain>
    </source>
</reference>
<dbReference type="InterPro" id="IPR024072">
    <property type="entry name" value="DHFR-like_dom_sf"/>
</dbReference>
<dbReference type="InterPro" id="IPR002734">
    <property type="entry name" value="RibDG_C"/>
</dbReference>
<comment type="caution">
    <text evidence="2">The sequence shown here is derived from an EMBL/GenBank/DDBJ whole genome shotgun (WGS) entry which is preliminary data.</text>
</comment>
<dbReference type="SUPFAM" id="SSF53597">
    <property type="entry name" value="Dihydrofolate reductase-like"/>
    <property type="match status" value="1"/>
</dbReference>
<protein>
    <submittedName>
        <fullName evidence="2">Dihydrofolate reductase family protein</fullName>
    </submittedName>
</protein>
<accession>A0ABU7SDH6</accession>
<evidence type="ECO:0000313" key="2">
    <source>
        <dbReference type="EMBL" id="MEE6307962.1"/>
    </source>
</evidence>
<evidence type="ECO:0000259" key="1">
    <source>
        <dbReference type="Pfam" id="PF01872"/>
    </source>
</evidence>
<feature type="domain" description="Bacterial bifunctional deaminase-reductase C-terminal" evidence="1">
    <location>
        <begin position="3"/>
        <end position="192"/>
    </location>
</feature>
<organism evidence="2 3">
    <name type="scientific">Plantactinospora veratri</name>
    <dbReference type="NCBI Taxonomy" id="1436122"/>
    <lineage>
        <taxon>Bacteria</taxon>
        <taxon>Bacillati</taxon>
        <taxon>Actinomycetota</taxon>
        <taxon>Actinomycetes</taxon>
        <taxon>Micromonosporales</taxon>
        <taxon>Micromonosporaceae</taxon>
        <taxon>Plantactinospora</taxon>
    </lineage>
</organism>
<proteinExistence type="predicted"/>
<gene>
    <name evidence="2" type="ORF">V1634_14130</name>
</gene>
<evidence type="ECO:0000313" key="3">
    <source>
        <dbReference type="Proteomes" id="UP001339911"/>
    </source>
</evidence>
<keyword evidence="3" id="KW-1185">Reference proteome</keyword>
<name>A0ABU7SDH6_9ACTN</name>
<sequence>MSKVFFTVGMSLDGYFAGPNAGPGNPLGDGGARIHQWVYRTATFRERLRFGGGGGETGRDDDLVRNTFARTGANVMGRRMFDEGEVAWPEEAPFRCPVLVVTNRARDPWVRPGGTTFTFVTDGIESALAQARTAAGERDVRISGGADLIRQYLAAGLVDEFDIDLAPVLLGGGVRLFDGLPGAAGLRLRATEAVAHLRYRLAN</sequence>
<dbReference type="Pfam" id="PF01872">
    <property type="entry name" value="RibD_C"/>
    <property type="match status" value="1"/>
</dbReference>
<dbReference type="RefSeq" id="WP_331208238.1">
    <property type="nucleotide sequence ID" value="NZ_JAZGQL010000008.1"/>
</dbReference>
<dbReference type="Proteomes" id="UP001339911">
    <property type="component" value="Unassembled WGS sequence"/>
</dbReference>
<dbReference type="EMBL" id="JAZGQL010000008">
    <property type="protein sequence ID" value="MEE6307962.1"/>
    <property type="molecule type" value="Genomic_DNA"/>
</dbReference>
<dbReference type="Gene3D" id="3.40.430.10">
    <property type="entry name" value="Dihydrofolate Reductase, subunit A"/>
    <property type="match status" value="1"/>
</dbReference>
<dbReference type="PANTHER" id="PTHR38011:SF12">
    <property type="entry name" value="BIFUNCTIONAL DEAMINASE-REDUCTASE DOMAIN PROTEIN"/>
    <property type="match status" value="1"/>
</dbReference>
<dbReference type="InterPro" id="IPR050765">
    <property type="entry name" value="Riboflavin_Biosynth_HTPR"/>
</dbReference>
<dbReference type="PANTHER" id="PTHR38011">
    <property type="entry name" value="DIHYDROFOLATE REDUCTASE FAMILY PROTEIN (AFU_ORTHOLOGUE AFUA_8G06820)"/>
    <property type="match status" value="1"/>
</dbReference>